<feature type="compositionally biased region" description="Low complexity" evidence="1">
    <location>
        <begin position="14"/>
        <end position="25"/>
    </location>
</feature>
<feature type="region of interest" description="Disordered" evidence="1">
    <location>
        <begin position="1"/>
        <end position="25"/>
    </location>
</feature>
<reference evidence="2" key="1">
    <citation type="journal article" date="2023" name="G3 (Bethesda)">
        <title>A reference genome for the long-term kleptoplast-retaining sea slug Elysia crispata morphotype clarki.</title>
        <authorList>
            <person name="Eastman K.E."/>
            <person name="Pendleton A.L."/>
            <person name="Shaikh M.A."/>
            <person name="Suttiyut T."/>
            <person name="Ogas R."/>
            <person name="Tomko P."/>
            <person name="Gavelis G."/>
            <person name="Widhalm J.R."/>
            <person name="Wisecaver J.H."/>
        </authorList>
    </citation>
    <scope>NUCLEOTIDE SEQUENCE</scope>
    <source>
        <strain evidence="2">ECLA1</strain>
    </source>
</reference>
<name>A0AAE0ZHT2_9GAST</name>
<comment type="caution">
    <text evidence="2">The sequence shown here is derived from an EMBL/GenBank/DDBJ whole genome shotgun (WGS) entry which is preliminary data.</text>
</comment>
<keyword evidence="3" id="KW-1185">Reference proteome</keyword>
<dbReference type="AlphaFoldDB" id="A0AAE0ZHT2"/>
<evidence type="ECO:0000313" key="3">
    <source>
        <dbReference type="Proteomes" id="UP001283361"/>
    </source>
</evidence>
<accession>A0AAE0ZHT2</accession>
<sequence length="69" mass="7319">MADDDSDHTDRQDAPATATARRAPAGTLVYGKEGLCLTQERSWGNTARINLSCDGAQPLLASAAKLFQV</sequence>
<proteinExistence type="predicted"/>
<evidence type="ECO:0000256" key="1">
    <source>
        <dbReference type="SAM" id="MobiDB-lite"/>
    </source>
</evidence>
<dbReference type="Proteomes" id="UP001283361">
    <property type="component" value="Unassembled WGS sequence"/>
</dbReference>
<gene>
    <name evidence="2" type="ORF">RRG08_027035</name>
</gene>
<evidence type="ECO:0000313" key="2">
    <source>
        <dbReference type="EMBL" id="KAK3769465.1"/>
    </source>
</evidence>
<protein>
    <submittedName>
        <fullName evidence="2">Uncharacterized protein</fullName>
    </submittedName>
</protein>
<dbReference type="EMBL" id="JAWDGP010003917">
    <property type="protein sequence ID" value="KAK3769465.1"/>
    <property type="molecule type" value="Genomic_DNA"/>
</dbReference>
<organism evidence="2 3">
    <name type="scientific">Elysia crispata</name>
    <name type="common">lettuce slug</name>
    <dbReference type="NCBI Taxonomy" id="231223"/>
    <lineage>
        <taxon>Eukaryota</taxon>
        <taxon>Metazoa</taxon>
        <taxon>Spiralia</taxon>
        <taxon>Lophotrochozoa</taxon>
        <taxon>Mollusca</taxon>
        <taxon>Gastropoda</taxon>
        <taxon>Heterobranchia</taxon>
        <taxon>Euthyneura</taxon>
        <taxon>Panpulmonata</taxon>
        <taxon>Sacoglossa</taxon>
        <taxon>Placobranchoidea</taxon>
        <taxon>Plakobranchidae</taxon>
        <taxon>Elysia</taxon>
    </lineage>
</organism>